<gene>
    <name evidence="1" type="ORF">BUALT_Bualt04G0098200</name>
</gene>
<dbReference type="AlphaFoldDB" id="A0AAV6XMP1"/>
<dbReference type="PROSITE" id="PS51257">
    <property type="entry name" value="PROKAR_LIPOPROTEIN"/>
    <property type="match status" value="1"/>
</dbReference>
<dbReference type="PANTHER" id="PTHR34061:SF2">
    <property type="entry name" value="PROTEIN, PUTATIVE-RELATED"/>
    <property type="match status" value="1"/>
</dbReference>
<organism evidence="1 2">
    <name type="scientific">Buddleja alternifolia</name>
    <dbReference type="NCBI Taxonomy" id="168488"/>
    <lineage>
        <taxon>Eukaryota</taxon>
        <taxon>Viridiplantae</taxon>
        <taxon>Streptophyta</taxon>
        <taxon>Embryophyta</taxon>
        <taxon>Tracheophyta</taxon>
        <taxon>Spermatophyta</taxon>
        <taxon>Magnoliopsida</taxon>
        <taxon>eudicotyledons</taxon>
        <taxon>Gunneridae</taxon>
        <taxon>Pentapetalae</taxon>
        <taxon>asterids</taxon>
        <taxon>lamiids</taxon>
        <taxon>Lamiales</taxon>
        <taxon>Scrophulariaceae</taxon>
        <taxon>Buddlejeae</taxon>
        <taxon>Buddleja</taxon>
    </lineage>
</organism>
<evidence type="ECO:0000313" key="1">
    <source>
        <dbReference type="EMBL" id="KAG8384246.1"/>
    </source>
</evidence>
<evidence type="ECO:0000313" key="2">
    <source>
        <dbReference type="Proteomes" id="UP000826271"/>
    </source>
</evidence>
<proteinExistence type="predicted"/>
<dbReference type="EMBL" id="WHWC01000004">
    <property type="protein sequence ID" value="KAG8384246.1"/>
    <property type="molecule type" value="Genomic_DNA"/>
</dbReference>
<protein>
    <submittedName>
        <fullName evidence="1">Uncharacterized protein</fullName>
    </submittedName>
</protein>
<keyword evidence="2" id="KW-1185">Reference proteome</keyword>
<accession>A0AAV6XMP1</accession>
<dbReference type="Proteomes" id="UP000826271">
    <property type="component" value="Unassembled WGS sequence"/>
</dbReference>
<sequence>MAKNETTPTCSMSFCSCRDSSIEPDSAAKPPATTSCAVVPKKFDGVVTWILGGFTTAFFASLERCSCINIATKDDVDDGGSLPLIDSDVSSPATDVIYKDHHADEDHTVEDKKDAVRVN</sequence>
<name>A0AAV6XMP1_9LAMI</name>
<dbReference type="PANTHER" id="PTHR34061">
    <property type="entry name" value="PROTEIN, PUTATIVE-RELATED"/>
    <property type="match status" value="1"/>
</dbReference>
<comment type="caution">
    <text evidence="1">The sequence shown here is derived from an EMBL/GenBank/DDBJ whole genome shotgun (WGS) entry which is preliminary data.</text>
</comment>
<reference evidence="1" key="1">
    <citation type="submission" date="2019-10" db="EMBL/GenBank/DDBJ databases">
        <authorList>
            <person name="Zhang R."/>
            <person name="Pan Y."/>
            <person name="Wang J."/>
            <person name="Ma R."/>
            <person name="Yu S."/>
        </authorList>
    </citation>
    <scope>NUCLEOTIDE SEQUENCE</scope>
    <source>
        <strain evidence="1">LA-IB0</strain>
        <tissue evidence="1">Leaf</tissue>
    </source>
</reference>